<feature type="region of interest" description="Disordered" evidence="1">
    <location>
        <begin position="211"/>
        <end position="258"/>
    </location>
</feature>
<feature type="compositionally biased region" description="Polar residues" evidence="1">
    <location>
        <begin position="248"/>
        <end position="258"/>
    </location>
</feature>
<evidence type="ECO:0000313" key="2">
    <source>
        <dbReference type="EMBL" id="MDS1269644.1"/>
    </source>
</evidence>
<protein>
    <submittedName>
        <fullName evidence="2">Uncharacterized protein</fullName>
    </submittedName>
</protein>
<sequence>MDTSVRHSTSSYMPTYRAVLAVDAEKYSRASSRHQRLLNQCLLDSLGEAFNRSGLAEQWRTAAFPQHTGDGYLVGVEPPYLPLLVYPLLDELQAVLAAAQPQLAAEDRSLRLRLRAALGIGPLPDSGGTEAGDGIGTPMNETHRVLDSPVLRRALDDSDPDTTFLAAGLTGRVYDDAVLGGYVALNPSLFHPVTAELPDKNFRAEAFIYVPRPSTRPTQTDTDADQPQPPGATTAAGPSPIPGEDGSAANTGNTPAAHTLNTVRDVSGRAVQEAHAGGNINLGDQTSVDTQNNLGGITGNVGTVVNGTATNVNTGSGHQVNHLGPRHGTAPSDEGDQPTRDGE</sequence>
<organism evidence="2 3">
    <name type="scientific">Lipingzhangella rawalii</name>
    <dbReference type="NCBI Taxonomy" id="2055835"/>
    <lineage>
        <taxon>Bacteria</taxon>
        <taxon>Bacillati</taxon>
        <taxon>Actinomycetota</taxon>
        <taxon>Actinomycetes</taxon>
        <taxon>Streptosporangiales</taxon>
        <taxon>Nocardiopsidaceae</taxon>
        <taxon>Lipingzhangella</taxon>
    </lineage>
</organism>
<accession>A0ABU2H4V6</accession>
<evidence type="ECO:0000313" key="3">
    <source>
        <dbReference type="Proteomes" id="UP001250214"/>
    </source>
</evidence>
<keyword evidence="3" id="KW-1185">Reference proteome</keyword>
<dbReference type="Proteomes" id="UP001250214">
    <property type="component" value="Unassembled WGS sequence"/>
</dbReference>
<name>A0ABU2H4V6_9ACTN</name>
<feature type="region of interest" description="Disordered" evidence="1">
    <location>
        <begin position="308"/>
        <end position="343"/>
    </location>
</feature>
<comment type="caution">
    <text evidence="2">The sequence shown here is derived from an EMBL/GenBank/DDBJ whole genome shotgun (WGS) entry which is preliminary data.</text>
</comment>
<evidence type="ECO:0000256" key="1">
    <source>
        <dbReference type="SAM" id="MobiDB-lite"/>
    </source>
</evidence>
<reference evidence="3" key="1">
    <citation type="submission" date="2023-07" db="EMBL/GenBank/DDBJ databases">
        <title>Novel species in the genus Lipingzhangella isolated from Sambhar Salt Lake.</title>
        <authorList>
            <person name="Jiya N."/>
            <person name="Kajale S."/>
            <person name="Sharma A."/>
        </authorList>
    </citation>
    <scope>NUCLEOTIDE SEQUENCE [LARGE SCALE GENOMIC DNA]</scope>
    <source>
        <strain evidence="3">LS1_29</strain>
    </source>
</reference>
<dbReference type="EMBL" id="JAVLVT010000001">
    <property type="protein sequence ID" value="MDS1269644.1"/>
    <property type="molecule type" value="Genomic_DNA"/>
</dbReference>
<dbReference type="RefSeq" id="WP_310911102.1">
    <property type="nucleotide sequence ID" value="NZ_JAVLVT010000001.1"/>
</dbReference>
<proteinExistence type="predicted"/>
<gene>
    <name evidence="2" type="ORF">RIF23_04985</name>
</gene>